<gene>
    <name evidence="1" type="ORF">ILUMI_02620</name>
</gene>
<sequence length="115" mass="13309">MILIPWTNGKTLVWDATCTDTLALSYLEISTKMARQVAENAAIRKCNKYKTIVDQNYQFLAFVVETLRPWGNSARNFVNKLRHRMMVATRDARSKQFLIQRINPPSAAMEEIFLL</sequence>
<keyword evidence="2" id="KW-1185">Reference proteome</keyword>
<protein>
    <submittedName>
        <fullName evidence="1">Uncharacterized protein</fullName>
    </submittedName>
</protein>
<accession>A0A8K0DHY9</accession>
<name>A0A8K0DHY9_IGNLU</name>
<dbReference type="OrthoDB" id="2016582at2759"/>
<comment type="caution">
    <text evidence="1">The sequence shown here is derived from an EMBL/GenBank/DDBJ whole genome shotgun (WGS) entry which is preliminary data.</text>
</comment>
<evidence type="ECO:0000313" key="2">
    <source>
        <dbReference type="Proteomes" id="UP000801492"/>
    </source>
</evidence>
<dbReference type="AlphaFoldDB" id="A0A8K0DHY9"/>
<dbReference type="Proteomes" id="UP000801492">
    <property type="component" value="Unassembled WGS sequence"/>
</dbReference>
<dbReference type="EMBL" id="VTPC01000996">
    <property type="protein sequence ID" value="KAF2903547.1"/>
    <property type="molecule type" value="Genomic_DNA"/>
</dbReference>
<evidence type="ECO:0000313" key="1">
    <source>
        <dbReference type="EMBL" id="KAF2903547.1"/>
    </source>
</evidence>
<reference evidence="1" key="1">
    <citation type="submission" date="2019-08" db="EMBL/GenBank/DDBJ databases">
        <title>The genome of the North American firefly Photinus pyralis.</title>
        <authorList>
            <consortium name="Photinus pyralis genome working group"/>
            <person name="Fallon T.R."/>
            <person name="Sander Lower S.E."/>
            <person name="Weng J.-K."/>
        </authorList>
    </citation>
    <scope>NUCLEOTIDE SEQUENCE</scope>
    <source>
        <strain evidence="1">TRF0915ILg1</strain>
        <tissue evidence="1">Whole body</tissue>
    </source>
</reference>
<proteinExistence type="predicted"/>
<organism evidence="1 2">
    <name type="scientific">Ignelater luminosus</name>
    <name type="common">Cucubano</name>
    <name type="synonym">Pyrophorus luminosus</name>
    <dbReference type="NCBI Taxonomy" id="2038154"/>
    <lineage>
        <taxon>Eukaryota</taxon>
        <taxon>Metazoa</taxon>
        <taxon>Ecdysozoa</taxon>
        <taxon>Arthropoda</taxon>
        <taxon>Hexapoda</taxon>
        <taxon>Insecta</taxon>
        <taxon>Pterygota</taxon>
        <taxon>Neoptera</taxon>
        <taxon>Endopterygota</taxon>
        <taxon>Coleoptera</taxon>
        <taxon>Polyphaga</taxon>
        <taxon>Elateriformia</taxon>
        <taxon>Elateroidea</taxon>
        <taxon>Elateridae</taxon>
        <taxon>Agrypninae</taxon>
        <taxon>Pyrophorini</taxon>
        <taxon>Ignelater</taxon>
    </lineage>
</organism>